<accession>A0ABD3NP42</accession>
<name>A0ABD3NP42_9STRA</name>
<dbReference type="EMBL" id="JALLAZ020001299">
    <property type="protein sequence ID" value="KAL3777303.1"/>
    <property type="molecule type" value="Genomic_DNA"/>
</dbReference>
<keyword evidence="1" id="KW-1133">Transmembrane helix</keyword>
<feature type="signal peptide" evidence="2">
    <location>
        <begin position="1"/>
        <end position="16"/>
    </location>
</feature>
<dbReference type="AlphaFoldDB" id="A0ABD3NP42"/>
<organism evidence="3 4">
    <name type="scientific">Stephanodiscus triporus</name>
    <dbReference type="NCBI Taxonomy" id="2934178"/>
    <lineage>
        <taxon>Eukaryota</taxon>
        <taxon>Sar</taxon>
        <taxon>Stramenopiles</taxon>
        <taxon>Ochrophyta</taxon>
        <taxon>Bacillariophyta</taxon>
        <taxon>Coscinodiscophyceae</taxon>
        <taxon>Thalassiosirophycidae</taxon>
        <taxon>Stephanodiscales</taxon>
        <taxon>Stephanodiscaceae</taxon>
        <taxon>Stephanodiscus</taxon>
    </lineage>
</organism>
<evidence type="ECO:0000313" key="3">
    <source>
        <dbReference type="EMBL" id="KAL3777303.1"/>
    </source>
</evidence>
<reference evidence="3 4" key="1">
    <citation type="submission" date="2024-10" db="EMBL/GenBank/DDBJ databases">
        <title>Updated reference genomes for cyclostephanoid diatoms.</title>
        <authorList>
            <person name="Roberts W.R."/>
            <person name="Alverson A.J."/>
        </authorList>
    </citation>
    <scope>NUCLEOTIDE SEQUENCE [LARGE SCALE GENOMIC DNA]</scope>
    <source>
        <strain evidence="3 4">AJA276-08</strain>
    </source>
</reference>
<keyword evidence="1" id="KW-0472">Membrane</keyword>
<keyword evidence="4" id="KW-1185">Reference proteome</keyword>
<feature type="transmembrane region" description="Helical" evidence="1">
    <location>
        <begin position="199"/>
        <end position="222"/>
    </location>
</feature>
<sequence>MLATLLLATQFSGGSARPHFLRRQLGTVVCTEEQCQNRFTAMKTAGVLTGSFYSYGDIPTKGCFIKENSMFFGTGGTADEMYTSDLDGVKQRVWCDATSSNTRESGNGGMCLTEDQCKKKFIMMKNANVIDGFFFADSDFPTKGCFMKGENVYFGIGDTSEMTGSDLPGEQKRLLCDDASDIPKTSSIEDGGGETKGFWPLWTIIGVTLGAAATLIIVIVGLKRYKKKG</sequence>
<protein>
    <submittedName>
        <fullName evidence="3">Uncharacterized protein</fullName>
    </submittedName>
</protein>
<proteinExistence type="predicted"/>
<dbReference type="Proteomes" id="UP001530315">
    <property type="component" value="Unassembled WGS sequence"/>
</dbReference>
<evidence type="ECO:0000313" key="4">
    <source>
        <dbReference type="Proteomes" id="UP001530315"/>
    </source>
</evidence>
<keyword evidence="2" id="KW-0732">Signal</keyword>
<evidence type="ECO:0000256" key="2">
    <source>
        <dbReference type="SAM" id="SignalP"/>
    </source>
</evidence>
<keyword evidence="1" id="KW-0812">Transmembrane</keyword>
<evidence type="ECO:0000256" key="1">
    <source>
        <dbReference type="SAM" id="Phobius"/>
    </source>
</evidence>
<comment type="caution">
    <text evidence="3">The sequence shown here is derived from an EMBL/GenBank/DDBJ whole genome shotgun (WGS) entry which is preliminary data.</text>
</comment>
<feature type="chain" id="PRO_5044771275" evidence="2">
    <location>
        <begin position="17"/>
        <end position="229"/>
    </location>
</feature>
<gene>
    <name evidence="3" type="ORF">ACHAW5_004683</name>
</gene>